<name>A0A643FCK9_IDEDE</name>
<gene>
    <name evidence="2" type="ORF">F7Q92_08590</name>
</gene>
<proteinExistence type="predicted"/>
<dbReference type="Gene3D" id="1.10.520.40">
    <property type="entry name" value="CRISPR-associated protein Cse2"/>
    <property type="match status" value="1"/>
</dbReference>
<accession>A0A643FCK9</accession>
<organism evidence="2 3">
    <name type="scientific">Ideonella dechloratans</name>
    <dbReference type="NCBI Taxonomy" id="36863"/>
    <lineage>
        <taxon>Bacteria</taxon>
        <taxon>Pseudomonadati</taxon>
        <taxon>Pseudomonadota</taxon>
        <taxon>Betaproteobacteria</taxon>
        <taxon>Burkholderiales</taxon>
        <taxon>Sphaerotilaceae</taxon>
        <taxon>Ideonella</taxon>
    </lineage>
</organism>
<evidence type="ECO:0000313" key="2">
    <source>
        <dbReference type="EMBL" id="KAB0583217.1"/>
    </source>
</evidence>
<feature type="region of interest" description="Disordered" evidence="1">
    <location>
        <begin position="1"/>
        <end position="23"/>
    </location>
</feature>
<keyword evidence="3" id="KW-1185">Reference proteome</keyword>
<dbReference type="InterPro" id="IPR038287">
    <property type="entry name" value="Cse2_sf"/>
</dbReference>
<feature type="compositionally biased region" description="Basic and acidic residues" evidence="1">
    <location>
        <begin position="1"/>
        <end position="12"/>
    </location>
</feature>
<dbReference type="Proteomes" id="UP000430120">
    <property type="component" value="Unassembled WGS sequence"/>
</dbReference>
<protein>
    <submittedName>
        <fullName evidence="2">Uncharacterized protein</fullName>
    </submittedName>
</protein>
<dbReference type="AlphaFoldDB" id="A0A643FCK9"/>
<sequence length="188" mass="20614">MADLTTHDESVASKDPVASLAGQVRHASPGTLARLRRLDPLTYPRAALFERERMLQSAGITALGADRERWALVLHCLALVQGRHDPRTDAEPGKVLHGLHFSEARLEQLIEADKPLLFSLMPRIARRLAAAGATVNWRPLVDLLLGTSCDDPQREARADEARQRLVRHFIGAQGLAEADALRGVAQEA</sequence>
<evidence type="ECO:0000256" key="1">
    <source>
        <dbReference type="SAM" id="MobiDB-lite"/>
    </source>
</evidence>
<dbReference type="RefSeq" id="WP_151123742.1">
    <property type="nucleotide sequence ID" value="NZ_CP088081.1"/>
</dbReference>
<comment type="caution">
    <text evidence="2">The sequence shown here is derived from an EMBL/GenBank/DDBJ whole genome shotgun (WGS) entry which is preliminary data.</text>
</comment>
<evidence type="ECO:0000313" key="3">
    <source>
        <dbReference type="Proteomes" id="UP000430120"/>
    </source>
</evidence>
<dbReference type="Pfam" id="PF09485">
    <property type="entry name" value="CRISPR_Cse2"/>
    <property type="match status" value="1"/>
</dbReference>
<dbReference type="NCBIfam" id="TIGR02548">
    <property type="entry name" value="casB_cse2"/>
    <property type="match status" value="1"/>
</dbReference>
<dbReference type="InterPro" id="IPR013382">
    <property type="entry name" value="CRISPR-assoc_prot_Cse2"/>
</dbReference>
<reference evidence="2 3" key="1">
    <citation type="submission" date="2019-09" db="EMBL/GenBank/DDBJ databases">
        <title>Draft genome sequences of 48 bacterial type strains from the CCUG.</title>
        <authorList>
            <person name="Tunovic T."/>
            <person name="Pineiro-Iglesias B."/>
            <person name="Unosson C."/>
            <person name="Inganas E."/>
            <person name="Ohlen M."/>
            <person name="Cardew S."/>
            <person name="Jensie-Markopoulos S."/>
            <person name="Salva-Serra F."/>
            <person name="Jaen-Luchoro D."/>
            <person name="Karlsson R."/>
            <person name="Svensson-Stadler L."/>
            <person name="Chun J."/>
            <person name="Moore E."/>
        </authorList>
    </citation>
    <scope>NUCLEOTIDE SEQUENCE [LARGE SCALE GENOMIC DNA]</scope>
    <source>
        <strain evidence="2 3">CCUG 30977</strain>
    </source>
</reference>
<dbReference type="EMBL" id="VZPB01000016">
    <property type="protein sequence ID" value="KAB0583217.1"/>
    <property type="molecule type" value="Genomic_DNA"/>
</dbReference>
<dbReference type="OrthoDB" id="8748563at2"/>